<evidence type="ECO:0000313" key="2">
    <source>
        <dbReference type="Proteomes" id="UP000221024"/>
    </source>
</evidence>
<comment type="caution">
    <text evidence="1">The sequence shown here is derived from an EMBL/GenBank/DDBJ whole genome shotgun (WGS) entry which is preliminary data.</text>
</comment>
<gene>
    <name evidence="1" type="ORF">CRI93_10235</name>
</gene>
<sequence>MQTSEVHRATGLASTESNLFLARGQYTSQTEPDTPLFFRVEREQEVEDEPAEGSVVVETSFTLADLDPVSFPVPLSVRTPVETHETSVYFALPLSPKIVRYDREAEQFSSFEIDLALPTADEVASLAPEDLLPLVESDIEFVEHLHVTDDHVVVASRRGTGADGVWRVQVYDHDGTKQAAQTVEHQIVHLTGAHIMQLLTEETEDVVYTVSKVPYTLP</sequence>
<dbReference type="RefSeq" id="WP_098062542.1">
    <property type="nucleotide sequence ID" value="NZ_PDEP01000009.1"/>
</dbReference>
<reference evidence="1 2" key="1">
    <citation type="submission" date="2017-10" db="EMBL/GenBank/DDBJ databases">
        <title>Draft genome of Longimonas halophila.</title>
        <authorList>
            <person name="Goh K.M."/>
            <person name="Shamsir M.S."/>
            <person name="Lim S.W."/>
        </authorList>
    </citation>
    <scope>NUCLEOTIDE SEQUENCE [LARGE SCALE GENOMIC DNA]</scope>
    <source>
        <strain evidence="1 2">KCTC 42399</strain>
    </source>
</reference>
<proteinExistence type="predicted"/>
<accession>A0A2H3NKF8</accession>
<protein>
    <submittedName>
        <fullName evidence="1">Uncharacterized protein</fullName>
    </submittedName>
</protein>
<organism evidence="1 2">
    <name type="scientific">Longimonas halophila</name>
    <dbReference type="NCBI Taxonomy" id="1469170"/>
    <lineage>
        <taxon>Bacteria</taxon>
        <taxon>Pseudomonadati</taxon>
        <taxon>Rhodothermota</taxon>
        <taxon>Rhodothermia</taxon>
        <taxon>Rhodothermales</taxon>
        <taxon>Salisaetaceae</taxon>
        <taxon>Longimonas</taxon>
    </lineage>
</organism>
<dbReference type="EMBL" id="PDEP01000009">
    <property type="protein sequence ID" value="PEN06196.1"/>
    <property type="molecule type" value="Genomic_DNA"/>
</dbReference>
<dbReference type="Proteomes" id="UP000221024">
    <property type="component" value="Unassembled WGS sequence"/>
</dbReference>
<keyword evidence="2" id="KW-1185">Reference proteome</keyword>
<dbReference type="AlphaFoldDB" id="A0A2H3NKF8"/>
<evidence type="ECO:0000313" key="1">
    <source>
        <dbReference type="EMBL" id="PEN06196.1"/>
    </source>
</evidence>
<name>A0A2H3NKF8_9BACT</name>